<dbReference type="Pfam" id="PF04188">
    <property type="entry name" value="Mannosyl_trans2"/>
    <property type="match status" value="1"/>
</dbReference>
<feature type="transmembrane region" description="Helical" evidence="12">
    <location>
        <begin position="254"/>
        <end position="275"/>
    </location>
</feature>
<keyword evidence="8 12" id="KW-0812">Transmembrane</keyword>
<evidence type="ECO:0000256" key="13">
    <source>
        <dbReference type="SAM" id="MobiDB-lite"/>
    </source>
</evidence>
<comment type="similarity">
    <text evidence="3 12">Belongs to the PIGV family.</text>
</comment>
<feature type="transmembrane region" description="Helical" evidence="12">
    <location>
        <begin position="141"/>
        <end position="165"/>
    </location>
</feature>
<gene>
    <name evidence="14" type="primary">GPI18</name>
    <name evidence="14" type="ORF">LTR97_001060</name>
</gene>
<feature type="transmembrane region" description="Helical" evidence="12">
    <location>
        <begin position="35"/>
        <end position="56"/>
    </location>
</feature>
<feature type="region of interest" description="Disordered" evidence="13">
    <location>
        <begin position="459"/>
        <end position="480"/>
    </location>
</feature>
<feature type="transmembrane region" description="Helical" evidence="12">
    <location>
        <begin position="282"/>
        <end position="302"/>
    </location>
</feature>
<dbReference type="AlphaFoldDB" id="A0AAN8A5N3"/>
<keyword evidence="10 12" id="KW-1133">Transmembrane helix</keyword>
<dbReference type="GO" id="GO:0006506">
    <property type="term" value="P:GPI anchor biosynthetic process"/>
    <property type="evidence" value="ECO:0007669"/>
    <property type="project" value="UniProtKB-KW"/>
</dbReference>
<dbReference type="GO" id="GO:0031501">
    <property type="term" value="C:mannosyltransferase complex"/>
    <property type="evidence" value="ECO:0007669"/>
    <property type="project" value="TreeGrafter"/>
</dbReference>
<comment type="subcellular location">
    <subcellularLocation>
        <location evidence="1 12">Endoplasmic reticulum membrane</location>
        <topology evidence="1 12">Multi-pass membrane protein</topology>
    </subcellularLocation>
</comment>
<evidence type="ECO:0000256" key="4">
    <source>
        <dbReference type="ARBA" id="ARBA00013795"/>
    </source>
</evidence>
<evidence type="ECO:0000256" key="6">
    <source>
        <dbReference type="ARBA" id="ARBA00022676"/>
    </source>
</evidence>
<evidence type="ECO:0000256" key="11">
    <source>
        <dbReference type="ARBA" id="ARBA00023136"/>
    </source>
</evidence>
<keyword evidence="11 12" id="KW-0472">Membrane</keyword>
<reference evidence="14" key="1">
    <citation type="submission" date="2023-08" db="EMBL/GenBank/DDBJ databases">
        <title>Black Yeasts Isolated from many extreme environments.</title>
        <authorList>
            <person name="Coleine C."/>
            <person name="Stajich J.E."/>
            <person name="Selbmann L."/>
        </authorList>
    </citation>
    <scope>NUCLEOTIDE SEQUENCE</scope>
    <source>
        <strain evidence="14">CCFEE 5810</strain>
    </source>
</reference>
<evidence type="ECO:0000256" key="5">
    <source>
        <dbReference type="ARBA" id="ARBA00022502"/>
    </source>
</evidence>
<comment type="caution">
    <text evidence="12">Lacks conserved residue(s) required for the propagation of feature annotation.</text>
</comment>
<dbReference type="InterPro" id="IPR007315">
    <property type="entry name" value="PIG-V/Gpi18"/>
</dbReference>
<evidence type="ECO:0000256" key="9">
    <source>
        <dbReference type="ARBA" id="ARBA00022824"/>
    </source>
</evidence>
<keyword evidence="5 12" id="KW-0337">GPI-anchor biosynthesis</keyword>
<evidence type="ECO:0000256" key="12">
    <source>
        <dbReference type="RuleBase" id="RU363112"/>
    </source>
</evidence>
<feature type="transmembrane region" description="Helical" evidence="12">
    <location>
        <begin position="350"/>
        <end position="371"/>
    </location>
</feature>
<keyword evidence="6 12" id="KW-0328">Glycosyltransferase</keyword>
<evidence type="ECO:0000256" key="7">
    <source>
        <dbReference type="ARBA" id="ARBA00022679"/>
    </source>
</evidence>
<evidence type="ECO:0000256" key="8">
    <source>
        <dbReference type="ARBA" id="ARBA00022692"/>
    </source>
</evidence>
<comment type="function">
    <text evidence="12">Mannosyltransferase involved in glycosylphosphatidylinositol-anchor biosynthesis.</text>
</comment>
<feature type="transmembrane region" description="Helical" evidence="12">
    <location>
        <begin position="496"/>
        <end position="515"/>
    </location>
</feature>
<sequence>MNIIRTYLSSSRISQPATLRGKAVQHLEKTSVNRLLPIFFGWKALLLVIAVASPGVGYDSSTKILFDAQRGTHDSWFAKVVEYVLLRLTRWDGIYFASTAANGEQVYEQEWAFSWALSRVNSMLARALLNPFPLSSIAKSALAGVVISHLSHLLAILALYRLVYFLTPGSDLRKRQLGFTTACLHVFSPAGIFLSAPYAEAPFALLSILGLLCYAQAIENRFSTFADAYQLDASFTLLAGLFFGLATTMRSNGILSGIIFAWDAIAMLPRLGAVLSTRDGEAITRVLATLAAGMLVATGFVLPQAVAYMEYCTTGAARPWCTAYPPSIYSFVQSEYWDVGFMRYWKMSNLPLFLLALPVGGAMLGAALLALRQSEDLAKIVMGPKKEIRDQPFPPPPQVASKGEKVWTHCLPRFALMELALVGLTFTSFHVQIINRISSGYPVWYTIMAILISESQGWQEEGGSEGRQGQRGNDSTVQEGQTLSSLLGMKRVKPEWVVRGMVVYAVVQAGLYASFLPPA</sequence>
<name>A0AAN8A5N3_9PEZI</name>
<dbReference type="EC" id="2.4.1.-" evidence="12"/>
<organism evidence="14 15">
    <name type="scientific">Elasticomyces elasticus</name>
    <dbReference type="NCBI Taxonomy" id="574655"/>
    <lineage>
        <taxon>Eukaryota</taxon>
        <taxon>Fungi</taxon>
        <taxon>Dikarya</taxon>
        <taxon>Ascomycota</taxon>
        <taxon>Pezizomycotina</taxon>
        <taxon>Dothideomycetes</taxon>
        <taxon>Dothideomycetidae</taxon>
        <taxon>Mycosphaerellales</taxon>
        <taxon>Teratosphaeriaceae</taxon>
        <taxon>Elasticomyces</taxon>
    </lineage>
</organism>
<evidence type="ECO:0000256" key="10">
    <source>
        <dbReference type="ARBA" id="ARBA00022989"/>
    </source>
</evidence>
<dbReference type="EMBL" id="JAVRQU010000002">
    <property type="protein sequence ID" value="KAK5706074.1"/>
    <property type="molecule type" value="Genomic_DNA"/>
</dbReference>
<dbReference type="GO" id="GO:0000009">
    <property type="term" value="F:alpha-1,6-mannosyltransferase activity"/>
    <property type="evidence" value="ECO:0007669"/>
    <property type="project" value="InterPro"/>
</dbReference>
<proteinExistence type="inferred from homology"/>
<evidence type="ECO:0000256" key="3">
    <source>
        <dbReference type="ARBA" id="ARBA00008698"/>
    </source>
</evidence>
<protein>
    <recommendedName>
        <fullName evidence="4 12">GPI mannosyltransferase 2</fullName>
        <ecNumber evidence="12">2.4.1.-</ecNumber>
    </recommendedName>
</protein>
<feature type="transmembrane region" description="Helical" evidence="12">
    <location>
        <begin position="177"/>
        <end position="195"/>
    </location>
</feature>
<dbReference type="PANTHER" id="PTHR12468:SF2">
    <property type="entry name" value="GPI MANNOSYLTRANSFERASE 2"/>
    <property type="match status" value="1"/>
</dbReference>
<dbReference type="GO" id="GO:0005789">
    <property type="term" value="C:endoplasmic reticulum membrane"/>
    <property type="evidence" value="ECO:0007669"/>
    <property type="project" value="UniProtKB-SubCell"/>
</dbReference>
<evidence type="ECO:0000256" key="1">
    <source>
        <dbReference type="ARBA" id="ARBA00004477"/>
    </source>
</evidence>
<dbReference type="Proteomes" id="UP001310594">
    <property type="component" value="Unassembled WGS sequence"/>
</dbReference>
<evidence type="ECO:0000313" key="15">
    <source>
        <dbReference type="Proteomes" id="UP001310594"/>
    </source>
</evidence>
<keyword evidence="7 12" id="KW-0808">Transferase</keyword>
<comment type="caution">
    <text evidence="14">The sequence shown here is derived from an EMBL/GenBank/DDBJ whole genome shotgun (WGS) entry which is preliminary data.</text>
</comment>
<evidence type="ECO:0000313" key="14">
    <source>
        <dbReference type="EMBL" id="KAK5706074.1"/>
    </source>
</evidence>
<dbReference type="GO" id="GO:0004376">
    <property type="term" value="F:GPI mannosyltransferase activity"/>
    <property type="evidence" value="ECO:0007669"/>
    <property type="project" value="InterPro"/>
</dbReference>
<dbReference type="PANTHER" id="PTHR12468">
    <property type="entry name" value="GPI MANNOSYLTRANSFERASE 2"/>
    <property type="match status" value="1"/>
</dbReference>
<evidence type="ECO:0000256" key="2">
    <source>
        <dbReference type="ARBA" id="ARBA00004687"/>
    </source>
</evidence>
<accession>A0AAN8A5N3</accession>
<keyword evidence="9 12" id="KW-0256">Endoplasmic reticulum</keyword>
<comment type="pathway">
    <text evidence="2 12">Glycolipid biosynthesis; glycosylphosphatidylinositol-anchor biosynthesis.</text>
</comment>